<dbReference type="InterPro" id="IPR002716">
    <property type="entry name" value="PIN_dom"/>
</dbReference>
<evidence type="ECO:0000313" key="2">
    <source>
        <dbReference type="EMBL" id="KAA9034345.1"/>
    </source>
</evidence>
<accession>A0A5J5IBT5</accession>
<dbReference type="EMBL" id="VYQF01000017">
    <property type="protein sequence ID" value="KAA9034345.1"/>
    <property type="molecule type" value="Genomic_DNA"/>
</dbReference>
<name>A0A5J5IBT5_9BACT</name>
<dbReference type="Proteomes" id="UP000326903">
    <property type="component" value="Unassembled WGS sequence"/>
</dbReference>
<comment type="caution">
    <text evidence="2">The sequence shown here is derived from an EMBL/GenBank/DDBJ whole genome shotgun (WGS) entry which is preliminary data.</text>
</comment>
<dbReference type="InterPro" id="IPR029060">
    <property type="entry name" value="PIN-like_dom_sf"/>
</dbReference>
<dbReference type="RefSeq" id="WP_150417236.1">
    <property type="nucleotide sequence ID" value="NZ_VYQF01000017.1"/>
</dbReference>
<evidence type="ECO:0000313" key="3">
    <source>
        <dbReference type="Proteomes" id="UP000326903"/>
    </source>
</evidence>
<dbReference type="Pfam" id="PF13470">
    <property type="entry name" value="PIN_3"/>
    <property type="match status" value="1"/>
</dbReference>
<evidence type="ECO:0000259" key="1">
    <source>
        <dbReference type="Pfam" id="PF13470"/>
    </source>
</evidence>
<protein>
    <submittedName>
        <fullName evidence="2">PIN domain-containing protein</fullName>
    </submittedName>
</protein>
<organism evidence="2 3">
    <name type="scientific">Ginsengibacter hankyongi</name>
    <dbReference type="NCBI Taxonomy" id="2607284"/>
    <lineage>
        <taxon>Bacteria</taxon>
        <taxon>Pseudomonadati</taxon>
        <taxon>Bacteroidota</taxon>
        <taxon>Chitinophagia</taxon>
        <taxon>Chitinophagales</taxon>
        <taxon>Chitinophagaceae</taxon>
        <taxon>Ginsengibacter</taxon>
    </lineage>
</organism>
<sequence length="140" mass="16238">MKIFLDANILVSVINKEYPLFTYTSRIVSLADHKKFTLFTSPVCLAIAFYFAEKKYKSISAKKRIQILCEHIHIAPVNKSPVLQCLQNPAINDFEDGLEYYAAVESKCDCFITEDIEDFYFSKIEVLRSEDFFQKHLFSS</sequence>
<gene>
    <name evidence="2" type="ORF">FW778_22800</name>
</gene>
<dbReference type="AlphaFoldDB" id="A0A5J5IBT5"/>
<proteinExistence type="predicted"/>
<keyword evidence="3" id="KW-1185">Reference proteome</keyword>
<reference evidence="2 3" key="1">
    <citation type="submission" date="2019-09" db="EMBL/GenBank/DDBJ databases">
        <title>Draft genome sequence of Ginsengibacter sp. BR5-29.</title>
        <authorList>
            <person name="Im W.-T."/>
        </authorList>
    </citation>
    <scope>NUCLEOTIDE SEQUENCE [LARGE SCALE GENOMIC DNA]</scope>
    <source>
        <strain evidence="2 3">BR5-29</strain>
    </source>
</reference>
<dbReference type="SUPFAM" id="SSF88723">
    <property type="entry name" value="PIN domain-like"/>
    <property type="match status" value="1"/>
</dbReference>
<feature type="domain" description="PIN" evidence="1">
    <location>
        <begin position="2"/>
        <end position="116"/>
    </location>
</feature>